<evidence type="ECO:0000313" key="2">
    <source>
        <dbReference type="EMBL" id="CAE0348079.1"/>
    </source>
</evidence>
<accession>A0A7S3JAN8</accession>
<feature type="compositionally biased region" description="Polar residues" evidence="1">
    <location>
        <begin position="7"/>
        <end position="24"/>
    </location>
</feature>
<evidence type="ECO:0000256" key="1">
    <source>
        <dbReference type="SAM" id="MobiDB-lite"/>
    </source>
</evidence>
<sequence length="164" mass="18685">MARACTKTATSRITAKSNSDSIISGSKEKPKELDEESERILNRTIRKRGNNFHSTYMQFPNYKFESKSHSMVENPLNMTCFSMQSSSNNLLFPNVNSSQQDNADQQIHVPALRFQPELPLAEHHTDSITSKNSRNSHQLENHCLPEIHQEGEDPDSNKEALKQK</sequence>
<feature type="compositionally biased region" description="Polar residues" evidence="1">
    <location>
        <begin position="127"/>
        <end position="136"/>
    </location>
</feature>
<feature type="region of interest" description="Disordered" evidence="1">
    <location>
        <begin position="125"/>
        <end position="164"/>
    </location>
</feature>
<feature type="region of interest" description="Disordered" evidence="1">
    <location>
        <begin position="1"/>
        <end position="37"/>
    </location>
</feature>
<dbReference type="EMBL" id="HBII01016498">
    <property type="protein sequence ID" value="CAE0348079.1"/>
    <property type="molecule type" value="Transcribed_RNA"/>
</dbReference>
<feature type="compositionally biased region" description="Basic and acidic residues" evidence="1">
    <location>
        <begin position="137"/>
        <end position="164"/>
    </location>
</feature>
<name>A0A7S3JAN8_9SPIT</name>
<dbReference type="AlphaFoldDB" id="A0A7S3JAN8"/>
<reference evidence="2" key="1">
    <citation type="submission" date="2021-01" db="EMBL/GenBank/DDBJ databases">
        <authorList>
            <person name="Corre E."/>
            <person name="Pelletier E."/>
            <person name="Niang G."/>
            <person name="Scheremetjew M."/>
            <person name="Finn R."/>
            <person name="Kale V."/>
            <person name="Holt S."/>
            <person name="Cochrane G."/>
            <person name="Meng A."/>
            <person name="Brown T."/>
            <person name="Cohen L."/>
        </authorList>
    </citation>
    <scope>NUCLEOTIDE SEQUENCE</scope>
    <source>
        <strain evidence="2">FSP1.4</strain>
    </source>
</reference>
<organism evidence="2">
    <name type="scientific">Euplotes harpa</name>
    <dbReference type="NCBI Taxonomy" id="151035"/>
    <lineage>
        <taxon>Eukaryota</taxon>
        <taxon>Sar</taxon>
        <taxon>Alveolata</taxon>
        <taxon>Ciliophora</taxon>
        <taxon>Intramacronucleata</taxon>
        <taxon>Spirotrichea</taxon>
        <taxon>Hypotrichia</taxon>
        <taxon>Euplotida</taxon>
        <taxon>Euplotidae</taxon>
        <taxon>Euplotes</taxon>
    </lineage>
</organism>
<proteinExistence type="predicted"/>
<gene>
    <name evidence="2" type="ORF">EHAR0213_LOCUS6990</name>
</gene>
<protein>
    <submittedName>
        <fullName evidence="2">Uncharacterized protein</fullName>
    </submittedName>
</protein>